<proteinExistence type="predicted"/>
<dbReference type="Proteomes" id="UP000255213">
    <property type="component" value="Unassembled WGS sequence"/>
</dbReference>
<accession>A0A1Q8ED64</accession>
<dbReference type="EMBL" id="MSJL01000021">
    <property type="protein sequence ID" value="OLF49748.1"/>
    <property type="molecule type" value="Genomic_DNA"/>
</dbReference>
<name>A0A1Q8ED64_STRAI</name>
<dbReference type="AlphaFoldDB" id="A0A1Q8ED64"/>
<evidence type="ECO:0000313" key="2">
    <source>
        <dbReference type="EMBL" id="SUN06024.1"/>
    </source>
</evidence>
<dbReference type="Proteomes" id="UP000186437">
    <property type="component" value="Unassembled WGS sequence"/>
</dbReference>
<gene>
    <name evidence="1" type="ORF">BU200_05630</name>
    <name evidence="2" type="ORF">NCTC12957_00382</name>
</gene>
<sequence>MIENKNFLAVEYMPPMENIADIILWMTENEPMRYIFDRVRKMLIYDPDTQNWRGHNYGKSERLLLSEAPRIHRNTRTIYRNAEEVKLDLLEPTYSHVSYITHWEDFRRGELIQQIASKQKFIRLFFIWACSQGAILKTDDGFWAGSRTRNAGITR</sequence>
<reference evidence="1" key="1">
    <citation type="submission" date="2016-12" db="EMBL/GenBank/DDBJ databases">
        <authorList>
            <person name="Song W.-J."/>
            <person name="Kurnit D.M."/>
        </authorList>
    </citation>
    <scope>NUCLEOTIDE SEQUENCE [LARGE SCALE GENOMIC DNA]</scope>
    <source>
        <strain evidence="1">ATCC 51725</strain>
    </source>
</reference>
<evidence type="ECO:0000313" key="3">
    <source>
        <dbReference type="Proteomes" id="UP000186437"/>
    </source>
</evidence>
<reference evidence="2 4" key="3">
    <citation type="submission" date="2018-06" db="EMBL/GenBank/DDBJ databases">
        <authorList>
            <consortium name="Pathogen Informatics"/>
            <person name="Doyle S."/>
        </authorList>
    </citation>
    <scope>NUCLEOTIDE SEQUENCE [LARGE SCALE GENOMIC DNA]</scope>
    <source>
        <strain evidence="2 4">NCTC12957</strain>
    </source>
</reference>
<evidence type="ECO:0000313" key="1">
    <source>
        <dbReference type="EMBL" id="OLF49748.1"/>
    </source>
</evidence>
<dbReference type="EMBL" id="UHEN01000001">
    <property type="protein sequence ID" value="SUN06024.1"/>
    <property type="molecule type" value="Genomic_DNA"/>
</dbReference>
<evidence type="ECO:0000313" key="4">
    <source>
        <dbReference type="Proteomes" id="UP000255213"/>
    </source>
</evidence>
<keyword evidence="3" id="KW-1185">Reference proteome</keyword>
<protein>
    <submittedName>
        <fullName evidence="1">Uncharacterized protein</fullName>
    </submittedName>
</protein>
<organism evidence="1 3">
    <name type="scientific">Streptococcus acidominimus</name>
    <dbReference type="NCBI Taxonomy" id="1326"/>
    <lineage>
        <taxon>Bacteria</taxon>
        <taxon>Bacillati</taxon>
        <taxon>Bacillota</taxon>
        <taxon>Bacilli</taxon>
        <taxon>Lactobacillales</taxon>
        <taxon>Streptococcaceae</taxon>
        <taxon>Streptococcus</taxon>
    </lineage>
</organism>
<reference evidence="3" key="2">
    <citation type="submission" date="2016-12" db="EMBL/GenBank/DDBJ databases">
        <authorList>
            <person name="Gulvik C.A."/>
        </authorList>
    </citation>
    <scope>NUCLEOTIDE SEQUENCE [LARGE SCALE GENOMIC DNA]</scope>
    <source>
        <strain evidence="3">ATCC 51725</strain>
    </source>
</reference>